<reference evidence="1" key="1">
    <citation type="journal article" date="2023" name="GigaByte">
        <title>Genome assembly of the bearded iris, Iris pallida Lam.</title>
        <authorList>
            <person name="Bruccoleri R.E."/>
            <person name="Oakeley E.J."/>
            <person name="Faust A.M.E."/>
            <person name="Altorfer M."/>
            <person name="Dessus-Babus S."/>
            <person name="Burckhardt D."/>
            <person name="Oertli M."/>
            <person name="Naumann U."/>
            <person name="Petersen F."/>
            <person name="Wong J."/>
        </authorList>
    </citation>
    <scope>NUCLEOTIDE SEQUENCE</scope>
    <source>
        <strain evidence="1">GSM-AAB239-AS_SAM_17_03QT</strain>
    </source>
</reference>
<organism evidence="1 2">
    <name type="scientific">Iris pallida</name>
    <name type="common">Sweet iris</name>
    <dbReference type="NCBI Taxonomy" id="29817"/>
    <lineage>
        <taxon>Eukaryota</taxon>
        <taxon>Viridiplantae</taxon>
        <taxon>Streptophyta</taxon>
        <taxon>Embryophyta</taxon>
        <taxon>Tracheophyta</taxon>
        <taxon>Spermatophyta</taxon>
        <taxon>Magnoliopsida</taxon>
        <taxon>Liliopsida</taxon>
        <taxon>Asparagales</taxon>
        <taxon>Iridaceae</taxon>
        <taxon>Iridoideae</taxon>
        <taxon>Irideae</taxon>
        <taxon>Iris</taxon>
    </lineage>
</organism>
<evidence type="ECO:0000313" key="2">
    <source>
        <dbReference type="Proteomes" id="UP001140949"/>
    </source>
</evidence>
<evidence type="ECO:0000313" key="1">
    <source>
        <dbReference type="EMBL" id="KAJ6844136.1"/>
    </source>
</evidence>
<accession>A0AAX6HSU4</accession>
<dbReference type="PANTHER" id="PTHR36806">
    <property type="entry name" value="ADENINE PHOSPHORIBOSYLTRANSFERASE"/>
    <property type="match status" value="1"/>
</dbReference>
<gene>
    <name evidence="1" type="ORF">M6B38_290625</name>
</gene>
<sequence length="138" mass="14791">MLSSYSSLPSQNSLQLNQIKTLISLSRSHLTRVSAAGSDRSAALGDRLRHLCFLAGAAGGGGLWAVGWDFSPNYAWRLGVTPKAEIALAAAELTAILSQSPGAGPDKDWTIRNYDRVVRLSDSLLGSLLREFFRGMGL</sequence>
<keyword evidence="2" id="KW-1185">Reference proteome</keyword>
<dbReference type="AlphaFoldDB" id="A0AAX6HSU4"/>
<name>A0AAX6HSU4_IRIPA</name>
<comment type="caution">
    <text evidence="1">The sequence shown here is derived from an EMBL/GenBank/DDBJ whole genome shotgun (WGS) entry which is preliminary data.</text>
</comment>
<protein>
    <submittedName>
        <fullName evidence="1">Serrate RNA effector molecule</fullName>
    </submittedName>
</protein>
<reference evidence="1" key="2">
    <citation type="submission" date="2023-04" db="EMBL/GenBank/DDBJ databases">
        <authorList>
            <person name="Bruccoleri R.E."/>
            <person name="Oakeley E.J."/>
            <person name="Faust A.-M."/>
            <person name="Dessus-Babus S."/>
            <person name="Altorfer M."/>
            <person name="Burckhardt D."/>
            <person name="Oertli M."/>
            <person name="Naumann U."/>
            <person name="Petersen F."/>
            <person name="Wong J."/>
        </authorList>
    </citation>
    <scope>NUCLEOTIDE SEQUENCE</scope>
    <source>
        <strain evidence="1">GSM-AAB239-AS_SAM_17_03QT</strain>
        <tissue evidence="1">Leaf</tissue>
    </source>
</reference>
<dbReference type="Proteomes" id="UP001140949">
    <property type="component" value="Unassembled WGS sequence"/>
</dbReference>
<dbReference type="EMBL" id="JANAVB010006600">
    <property type="protein sequence ID" value="KAJ6844136.1"/>
    <property type="molecule type" value="Genomic_DNA"/>
</dbReference>
<proteinExistence type="predicted"/>